<sequence>MNLSDFPNSQVMLSGTRQYEIVSHGNRHYRLLVSVPQTEPPPDGYPVIYALDGNAVFGTFFEAVTMQSKREEKTGVSPAVIVGIGYQTDHLFSSERFFDYTTGCPVMSKPDGEKWPPHGGAEQFLSFIDTELKPLIEGNYSINKKKQTLFGHSLGGLFVLYALLSSPYSFHYYVAGSPSIHWYPDKMIRLAHDFPNRLVNQHISAHVVIGLGEQERYHKSNIGDCAVNMYGILKPYERLGLTSEYVEFAGEGHGSVMLPLINRTIRYSYDPYKTSMSDAKNLSS</sequence>
<dbReference type="EMBL" id="JABXYM010000001">
    <property type="protein sequence ID" value="MCR6098061.1"/>
    <property type="molecule type" value="Genomic_DNA"/>
</dbReference>
<reference evidence="3" key="1">
    <citation type="submission" date="2020-06" db="EMBL/GenBank/DDBJ databases">
        <title>Insight into the genomes of haloalkaliphilic bacilli from Kenyan soda lakes.</title>
        <authorList>
            <person name="Mwirichia R."/>
            <person name="Villamizar G.C."/>
            <person name="Poehlein A."/>
            <person name="Mugweru J."/>
            <person name="Kipnyargis A."/>
            <person name="Kiplimo D."/>
            <person name="Orwa P."/>
            <person name="Daniel R."/>
        </authorList>
    </citation>
    <scope>NUCLEOTIDE SEQUENCE</scope>
    <source>
        <strain evidence="3">B1096_S55</strain>
    </source>
</reference>
<comment type="caution">
    <text evidence="3">The sequence shown here is derived from an EMBL/GenBank/DDBJ whole genome shotgun (WGS) entry which is preliminary data.</text>
</comment>
<dbReference type="RefSeq" id="WP_257822440.1">
    <property type="nucleotide sequence ID" value="NZ_JABXYM010000001.1"/>
</dbReference>
<keyword evidence="4" id="KW-1185">Reference proteome</keyword>
<protein>
    <submittedName>
        <fullName evidence="3">Alpha/beta hydrolase</fullName>
    </submittedName>
</protein>
<comment type="similarity">
    <text evidence="1">Belongs to the esterase D family.</text>
</comment>
<dbReference type="SUPFAM" id="SSF53474">
    <property type="entry name" value="alpha/beta-Hydrolases"/>
    <property type="match status" value="1"/>
</dbReference>
<evidence type="ECO:0000256" key="1">
    <source>
        <dbReference type="ARBA" id="ARBA00005622"/>
    </source>
</evidence>
<name>A0A9Q4B4B5_SALAG</name>
<evidence type="ECO:0000256" key="2">
    <source>
        <dbReference type="ARBA" id="ARBA00022801"/>
    </source>
</evidence>
<dbReference type="Proteomes" id="UP001057753">
    <property type="component" value="Unassembled WGS sequence"/>
</dbReference>
<dbReference type="InterPro" id="IPR000801">
    <property type="entry name" value="Esterase-like"/>
</dbReference>
<dbReference type="Pfam" id="PF00756">
    <property type="entry name" value="Esterase"/>
    <property type="match status" value="1"/>
</dbReference>
<dbReference type="Gene3D" id="3.40.50.1820">
    <property type="entry name" value="alpha/beta hydrolase"/>
    <property type="match status" value="1"/>
</dbReference>
<gene>
    <name evidence="3" type="ORF">HXA33_16095</name>
</gene>
<organism evidence="3 4">
    <name type="scientific">Salipaludibacillus agaradhaerens</name>
    <name type="common">Bacillus agaradhaerens</name>
    <dbReference type="NCBI Taxonomy" id="76935"/>
    <lineage>
        <taxon>Bacteria</taxon>
        <taxon>Bacillati</taxon>
        <taxon>Bacillota</taxon>
        <taxon>Bacilli</taxon>
        <taxon>Bacillales</taxon>
        <taxon>Bacillaceae</taxon>
    </lineage>
</organism>
<dbReference type="GO" id="GO:0016788">
    <property type="term" value="F:hydrolase activity, acting on ester bonds"/>
    <property type="evidence" value="ECO:0007669"/>
    <property type="project" value="TreeGrafter"/>
</dbReference>
<dbReference type="AlphaFoldDB" id="A0A9Q4B4B5"/>
<keyword evidence="2 3" id="KW-0378">Hydrolase</keyword>
<dbReference type="InterPro" id="IPR052558">
    <property type="entry name" value="Siderophore_Hydrolase_D"/>
</dbReference>
<proteinExistence type="inferred from homology"/>
<dbReference type="InterPro" id="IPR029058">
    <property type="entry name" value="AB_hydrolase_fold"/>
</dbReference>
<evidence type="ECO:0000313" key="4">
    <source>
        <dbReference type="Proteomes" id="UP001057753"/>
    </source>
</evidence>
<dbReference type="PANTHER" id="PTHR40841:SF2">
    <property type="entry name" value="SIDEROPHORE-DEGRADING ESTERASE (EUROFUNG)"/>
    <property type="match status" value="1"/>
</dbReference>
<dbReference type="PANTHER" id="PTHR40841">
    <property type="entry name" value="SIDEROPHORE TRIACETYLFUSARININE C ESTERASE"/>
    <property type="match status" value="1"/>
</dbReference>
<accession>A0A9Q4B4B5</accession>
<evidence type="ECO:0000313" key="3">
    <source>
        <dbReference type="EMBL" id="MCR6098061.1"/>
    </source>
</evidence>